<keyword evidence="5" id="KW-0130">Cell adhesion</keyword>
<organism evidence="13 14">
    <name type="scientific">Nothobranchius furzeri</name>
    <name type="common">Turquoise killifish</name>
    <dbReference type="NCBI Taxonomy" id="105023"/>
    <lineage>
        <taxon>Eukaryota</taxon>
        <taxon>Metazoa</taxon>
        <taxon>Chordata</taxon>
        <taxon>Craniata</taxon>
        <taxon>Vertebrata</taxon>
        <taxon>Euteleostomi</taxon>
        <taxon>Actinopterygii</taxon>
        <taxon>Neopterygii</taxon>
        <taxon>Teleostei</taxon>
        <taxon>Neoteleostei</taxon>
        <taxon>Acanthomorphata</taxon>
        <taxon>Ovalentaria</taxon>
        <taxon>Atherinomorphae</taxon>
        <taxon>Cyprinodontiformes</taxon>
        <taxon>Nothobranchiidae</taxon>
        <taxon>Nothobranchius</taxon>
    </lineage>
</organism>
<sequence>MRCSWQLLLAFVLNVAHSLESLGSGAGPTLAICGNITAALGEEVHLGCRYLGENQIKSAHWKRQISKGVIKRLAGFSHGRPYSRSDLSVPASPTDFTVSMNVSSVEAEGMYHCEFEEEDESFFDFMFVIVIVQPDVQVTVNAETISDTHYQSVSCSAVGGKPDPRISWLVGGRPPSDDFFTVKSRKTLHSNGTSTLSSVLRFPTHLQDQEHVTCVVQHPTLPTPRLTAARVETFTRPVVNATAEMLEKAGNDFWVVSCISSGGRPDTDISLALNVTEELQREKESDSNTQRLSIRLPAAEYEGRSVACLFKHPKFHYAESRVIALPTFYLFGETESESVELVEGERRVISLQVRGNVPRYQVTCRKENGTLPEEVQLVDRSLVFQVNQQHRGLYECDFSYRHLKTTLRFNATVLPRAPQMAAPAIRVHDEVEGGRWVMECLASGAVPAASVSWLLPEGISADFLFNSTSSNGSHSIRGVVLLPACSPQELTALCVINHPALVEPQKRSRTLPPCARPNVTLRVDTVWRGGHKYKMALCSAVGVRSAAEISWHFGNNNIGAMTETEVLSEGLVSTRSSVHFLSSLYAGQNLTCTVRHPSLETPEERTINIPVHKPPQLSVAVARQQDSPLWLAVCDLEEEGAGTNLAWVLPENASGETSLLSQSEGHVTNARLTYRFPLAALEGRDLTCVHRLGEGVTEKRTVQIPKYYISSVRVLNRTTPLQSRYGHQTNTYRVSVQQNQHNPKILLRVEGNVPEFNLDCRRSDGSAVQLDGAVMLLQSDLLGQIKGLYTCTASFYHHRASVSVQVELTSVDEQLFLVAIVCVSSASAVLLVLVVILCVCCSKRKKKTPQKQRESVSALTSLMQESGSPGVRKPGSEDSEKYAPLTCFSIVVDVKSTV</sequence>
<dbReference type="OrthoDB" id="8915289at2759"/>
<feature type="signal peptide" evidence="11">
    <location>
        <begin position="1"/>
        <end position="18"/>
    </location>
</feature>
<dbReference type="Gene3D" id="2.60.40.10">
    <property type="entry name" value="Immunoglobulins"/>
    <property type="match status" value="4"/>
</dbReference>
<keyword evidence="7" id="KW-1015">Disulfide bond</keyword>
<protein>
    <submittedName>
        <fullName evidence="13">Transcript variant X1</fullName>
    </submittedName>
</protein>
<dbReference type="Proteomes" id="UP000822369">
    <property type="component" value="Chromosome 7"/>
</dbReference>
<dbReference type="InterPro" id="IPR003599">
    <property type="entry name" value="Ig_sub"/>
</dbReference>
<evidence type="ECO:0000256" key="10">
    <source>
        <dbReference type="SAM" id="Phobius"/>
    </source>
</evidence>
<dbReference type="GO" id="GO:0016020">
    <property type="term" value="C:membrane"/>
    <property type="evidence" value="ECO:0007669"/>
    <property type="project" value="UniProtKB-SubCell"/>
</dbReference>
<evidence type="ECO:0000256" key="7">
    <source>
        <dbReference type="ARBA" id="ARBA00023157"/>
    </source>
</evidence>
<evidence type="ECO:0000313" key="13">
    <source>
        <dbReference type="EMBL" id="KAF7218438.1"/>
    </source>
</evidence>
<feature type="transmembrane region" description="Helical" evidence="10">
    <location>
        <begin position="815"/>
        <end position="841"/>
    </location>
</feature>
<accession>A0A9D3BTV1</accession>
<dbReference type="EMBL" id="JAAVVJ010000007">
    <property type="protein sequence ID" value="KAF7218438.1"/>
    <property type="molecule type" value="Genomic_DNA"/>
</dbReference>
<dbReference type="Pfam" id="PF08205">
    <property type="entry name" value="C2-set_2"/>
    <property type="match status" value="2"/>
</dbReference>
<dbReference type="InterPro" id="IPR051427">
    <property type="entry name" value="Nectin/Nectin-like"/>
</dbReference>
<feature type="domain" description="Ig-like" evidence="12">
    <location>
        <begin position="418"/>
        <end position="454"/>
    </location>
</feature>
<dbReference type="SMART" id="SM00409">
    <property type="entry name" value="IG"/>
    <property type="match status" value="2"/>
</dbReference>
<dbReference type="InterPro" id="IPR013783">
    <property type="entry name" value="Ig-like_fold"/>
</dbReference>
<dbReference type="InterPro" id="IPR013162">
    <property type="entry name" value="CD80_C2-set"/>
</dbReference>
<comment type="similarity">
    <text evidence="2">Belongs to the nectin family.</text>
</comment>
<dbReference type="GO" id="GO:0005912">
    <property type="term" value="C:adherens junction"/>
    <property type="evidence" value="ECO:0007669"/>
    <property type="project" value="TreeGrafter"/>
</dbReference>
<evidence type="ECO:0000256" key="4">
    <source>
        <dbReference type="ARBA" id="ARBA00022737"/>
    </source>
</evidence>
<dbReference type="InterPro" id="IPR036179">
    <property type="entry name" value="Ig-like_dom_sf"/>
</dbReference>
<keyword evidence="3 11" id="KW-0732">Signal</keyword>
<proteinExistence type="inferred from homology"/>
<evidence type="ECO:0000256" key="1">
    <source>
        <dbReference type="ARBA" id="ARBA00004167"/>
    </source>
</evidence>
<gene>
    <name evidence="13" type="ORF">G4P62_006114</name>
</gene>
<evidence type="ECO:0000256" key="8">
    <source>
        <dbReference type="ARBA" id="ARBA00023180"/>
    </source>
</evidence>
<keyword evidence="6 10" id="KW-0472">Membrane</keyword>
<dbReference type="AlphaFoldDB" id="A0A9D3BTV1"/>
<dbReference type="SUPFAM" id="SSF48726">
    <property type="entry name" value="Immunoglobulin"/>
    <property type="match status" value="4"/>
</dbReference>
<feature type="domain" description="Ig-like" evidence="12">
    <location>
        <begin position="517"/>
        <end position="608"/>
    </location>
</feature>
<dbReference type="PROSITE" id="PS50835">
    <property type="entry name" value="IG_LIKE"/>
    <property type="match status" value="4"/>
</dbReference>
<evidence type="ECO:0000256" key="6">
    <source>
        <dbReference type="ARBA" id="ARBA00023136"/>
    </source>
</evidence>
<feature type="region of interest" description="Disordered" evidence="9">
    <location>
        <begin position="852"/>
        <end position="880"/>
    </location>
</feature>
<comment type="subcellular location">
    <subcellularLocation>
        <location evidence="1">Membrane</location>
        <topology evidence="1">Single-pass membrane protein</topology>
    </subcellularLocation>
</comment>
<evidence type="ECO:0000313" key="14">
    <source>
        <dbReference type="Proteomes" id="UP000822369"/>
    </source>
</evidence>
<feature type="chain" id="PRO_5038426159" evidence="11">
    <location>
        <begin position="19"/>
        <end position="898"/>
    </location>
</feature>
<dbReference type="PANTHER" id="PTHR23277">
    <property type="entry name" value="NECTIN-RELATED"/>
    <property type="match status" value="1"/>
</dbReference>
<reference evidence="13" key="1">
    <citation type="submission" date="2020-03" db="EMBL/GenBank/DDBJ databases">
        <title>Intra-Species Differences in Population Size shape Life History and Genome Evolution.</title>
        <authorList>
            <person name="Willemsen D."/>
            <person name="Cui R."/>
            <person name="Valenzano D.R."/>
        </authorList>
    </citation>
    <scope>NUCLEOTIDE SEQUENCE</scope>
    <source>
        <strain evidence="13">GRZ</strain>
        <tissue evidence="13">Whole</tissue>
    </source>
</reference>
<feature type="domain" description="Ig-like" evidence="12">
    <location>
        <begin position="28"/>
        <end position="123"/>
    </location>
</feature>
<comment type="caution">
    <text evidence="13">The sequence shown here is derived from an EMBL/GenBank/DDBJ whole genome shotgun (WGS) entry which is preliminary data.</text>
</comment>
<feature type="compositionally biased region" description="Polar residues" evidence="9">
    <location>
        <begin position="855"/>
        <end position="867"/>
    </location>
</feature>
<evidence type="ECO:0000256" key="9">
    <source>
        <dbReference type="SAM" id="MobiDB-lite"/>
    </source>
</evidence>
<dbReference type="GO" id="GO:0007156">
    <property type="term" value="P:homophilic cell adhesion via plasma membrane adhesion molecules"/>
    <property type="evidence" value="ECO:0007669"/>
    <property type="project" value="TreeGrafter"/>
</dbReference>
<dbReference type="KEGG" id="nfu:107380008"/>
<evidence type="ECO:0000256" key="5">
    <source>
        <dbReference type="ARBA" id="ARBA00022889"/>
    </source>
</evidence>
<evidence type="ECO:0000256" key="3">
    <source>
        <dbReference type="ARBA" id="ARBA00022729"/>
    </source>
</evidence>
<dbReference type="PANTHER" id="PTHR23277:SF107">
    <property type="entry name" value="HEMICENTIN-1"/>
    <property type="match status" value="1"/>
</dbReference>
<evidence type="ECO:0000259" key="12">
    <source>
        <dbReference type="PROSITE" id="PS50835"/>
    </source>
</evidence>
<keyword evidence="4" id="KW-0677">Repeat</keyword>
<dbReference type="GO" id="GO:0007157">
    <property type="term" value="P:heterophilic cell-cell adhesion via plasma membrane cell adhesion molecules"/>
    <property type="evidence" value="ECO:0007669"/>
    <property type="project" value="TreeGrafter"/>
</dbReference>
<dbReference type="CDD" id="cd00098">
    <property type="entry name" value="IgC1"/>
    <property type="match status" value="1"/>
</dbReference>
<keyword evidence="10" id="KW-1133">Transmembrane helix</keyword>
<evidence type="ECO:0000256" key="2">
    <source>
        <dbReference type="ARBA" id="ARBA00007810"/>
    </source>
</evidence>
<keyword evidence="10" id="KW-0812">Transmembrane</keyword>
<dbReference type="InterPro" id="IPR007110">
    <property type="entry name" value="Ig-like_dom"/>
</dbReference>
<keyword evidence="8" id="KW-0325">Glycoprotein</keyword>
<feature type="domain" description="Ig-like" evidence="12">
    <location>
        <begin position="134"/>
        <end position="227"/>
    </location>
</feature>
<evidence type="ECO:0000256" key="11">
    <source>
        <dbReference type="SAM" id="SignalP"/>
    </source>
</evidence>
<name>A0A9D3BTV1_NOTFU</name>